<evidence type="ECO:0000313" key="10">
    <source>
        <dbReference type="EMBL" id="QDU35162.1"/>
    </source>
</evidence>
<dbReference type="Pfam" id="PF17657">
    <property type="entry name" value="DNA_pol3_finger"/>
    <property type="match status" value="1"/>
</dbReference>
<comment type="subcellular location">
    <subcellularLocation>
        <location evidence="1">Cytoplasm</location>
    </subcellularLocation>
</comment>
<dbReference type="InterPro" id="IPR004365">
    <property type="entry name" value="NA-bd_OB_tRNA"/>
</dbReference>
<proteinExistence type="predicted"/>
<evidence type="ECO:0000256" key="4">
    <source>
        <dbReference type="ARBA" id="ARBA00022679"/>
    </source>
</evidence>
<dbReference type="SMART" id="SM00481">
    <property type="entry name" value="POLIIIAc"/>
    <property type="match status" value="1"/>
</dbReference>
<dbReference type="Pfam" id="PF14579">
    <property type="entry name" value="HHH_6"/>
    <property type="match status" value="1"/>
</dbReference>
<dbReference type="GO" id="GO:0008408">
    <property type="term" value="F:3'-5' exonuclease activity"/>
    <property type="evidence" value="ECO:0007669"/>
    <property type="project" value="InterPro"/>
</dbReference>
<evidence type="ECO:0000256" key="2">
    <source>
        <dbReference type="ARBA" id="ARBA00012417"/>
    </source>
</evidence>
<keyword evidence="4 10" id="KW-0808">Transferase</keyword>
<dbReference type="NCBIfam" id="NF004226">
    <property type="entry name" value="PRK05673.1"/>
    <property type="match status" value="1"/>
</dbReference>
<evidence type="ECO:0000256" key="7">
    <source>
        <dbReference type="ARBA" id="ARBA00022932"/>
    </source>
</evidence>
<dbReference type="SUPFAM" id="SSF89550">
    <property type="entry name" value="PHP domain-like"/>
    <property type="match status" value="1"/>
</dbReference>
<dbReference type="GO" id="GO:0003887">
    <property type="term" value="F:DNA-directed DNA polymerase activity"/>
    <property type="evidence" value="ECO:0007669"/>
    <property type="project" value="UniProtKB-KW"/>
</dbReference>
<dbReference type="Pfam" id="PF01336">
    <property type="entry name" value="tRNA_anti-codon"/>
    <property type="match status" value="1"/>
</dbReference>
<evidence type="ECO:0000256" key="6">
    <source>
        <dbReference type="ARBA" id="ARBA00022705"/>
    </source>
</evidence>
<dbReference type="InterPro" id="IPR016195">
    <property type="entry name" value="Pol/histidinol_Pase-like"/>
</dbReference>
<dbReference type="CDD" id="cd12113">
    <property type="entry name" value="PHP_PolIIIA_DnaE3"/>
    <property type="match status" value="1"/>
</dbReference>
<dbReference type="InterPro" id="IPR011708">
    <property type="entry name" value="DNA_pol3_alpha_NTPase_dom"/>
</dbReference>
<dbReference type="InterPro" id="IPR003141">
    <property type="entry name" value="Pol/His_phosphatase_N"/>
</dbReference>
<dbReference type="KEGG" id="pcor:KS4_32420"/>
<dbReference type="GO" id="GO:0003676">
    <property type="term" value="F:nucleic acid binding"/>
    <property type="evidence" value="ECO:0007669"/>
    <property type="project" value="InterPro"/>
</dbReference>
<evidence type="ECO:0000256" key="1">
    <source>
        <dbReference type="ARBA" id="ARBA00004496"/>
    </source>
</evidence>
<dbReference type="SUPFAM" id="SSF160975">
    <property type="entry name" value="AF1531-like"/>
    <property type="match status" value="1"/>
</dbReference>
<dbReference type="NCBIfam" id="TIGR00594">
    <property type="entry name" value="polc"/>
    <property type="match status" value="1"/>
</dbReference>
<dbReference type="InterPro" id="IPR029460">
    <property type="entry name" value="DNAPol_HHH"/>
</dbReference>
<name>A0A517YY48_9BACT</name>
<evidence type="ECO:0000256" key="3">
    <source>
        <dbReference type="ARBA" id="ARBA00019114"/>
    </source>
</evidence>
<keyword evidence="5 10" id="KW-0548">Nucleotidyltransferase</keyword>
<keyword evidence="6" id="KW-0235">DNA replication</keyword>
<dbReference type="InterPro" id="IPR004805">
    <property type="entry name" value="DnaE2/DnaE/PolC"/>
</dbReference>
<dbReference type="InterPro" id="IPR004013">
    <property type="entry name" value="PHP_dom"/>
</dbReference>
<dbReference type="GO" id="GO:0006260">
    <property type="term" value="P:DNA replication"/>
    <property type="evidence" value="ECO:0007669"/>
    <property type="project" value="UniProtKB-KW"/>
</dbReference>
<feature type="domain" description="Polymerase/histidinol phosphatase N-terminal" evidence="9">
    <location>
        <begin position="12"/>
        <end position="79"/>
    </location>
</feature>
<dbReference type="EC" id="2.7.7.7" evidence="2"/>
<dbReference type="Gene3D" id="1.10.150.870">
    <property type="match status" value="1"/>
</dbReference>
<dbReference type="InterPro" id="IPR040982">
    <property type="entry name" value="DNA_pol3_finger"/>
</dbReference>
<evidence type="ECO:0000313" key="11">
    <source>
        <dbReference type="Proteomes" id="UP000317369"/>
    </source>
</evidence>
<dbReference type="Proteomes" id="UP000317369">
    <property type="component" value="Chromosome"/>
</dbReference>
<reference evidence="10 11" key="1">
    <citation type="submission" date="2019-02" db="EMBL/GenBank/DDBJ databases">
        <title>Deep-cultivation of Planctomycetes and their phenomic and genomic characterization uncovers novel biology.</title>
        <authorList>
            <person name="Wiegand S."/>
            <person name="Jogler M."/>
            <person name="Boedeker C."/>
            <person name="Pinto D."/>
            <person name="Vollmers J."/>
            <person name="Rivas-Marin E."/>
            <person name="Kohn T."/>
            <person name="Peeters S.H."/>
            <person name="Heuer A."/>
            <person name="Rast P."/>
            <person name="Oberbeckmann S."/>
            <person name="Bunk B."/>
            <person name="Jeske O."/>
            <person name="Meyerdierks A."/>
            <person name="Storesund J.E."/>
            <person name="Kallscheuer N."/>
            <person name="Luecker S."/>
            <person name="Lage O.M."/>
            <person name="Pohl T."/>
            <person name="Merkel B.J."/>
            <person name="Hornburger P."/>
            <person name="Mueller R.-W."/>
            <person name="Bruemmer F."/>
            <person name="Labrenz M."/>
            <person name="Spormann A.M."/>
            <person name="Op den Camp H."/>
            <person name="Overmann J."/>
            <person name="Amann R."/>
            <person name="Jetten M.S.M."/>
            <person name="Mascher T."/>
            <person name="Medema M.H."/>
            <person name="Devos D.P."/>
            <person name="Kaster A.-K."/>
            <person name="Ovreas L."/>
            <person name="Rohde M."/>
            <person name="Galperin M.Y."/>
            <person name="Jogler C."/>
        </authorList>
    </citation>
    <scope>NUCLEOTIDE SEQUENCE [LARGE SCALE GENOMIC DNA]</scope>
    <source>
        <strain evidence="10 11">KS4</strain>
    </source>
</reference>
<gene>
    <name evidence="10" type="primary">dnaE</name>
    <name evidence="10" type="ORF">KS4_32420</name>
</gene>
<evidence type="ECO:0000256" key="5">
    <source>
        <dbReference type="ARBA" id="ARBA00022695"/>
    </source>
</evidence>
<keyword evidence="11" id="KW-1185">Reference proteome</keyword>
<dbReference type="EMBL" id="CP036425">
    <property type="protein sequence ID" value="QDU35162.1"/>
    <property type="molecule type" value="Genomic_DNA"/>
</dbReference>
<dbReference type="CDD" id="cd04485">
    <property type="entry name" value="DnaE_OBF"/>
    <property type="match status" value="1"/>
</dbReference>
<dbReference type="RefSeq" id="WP_145080088.1">
    <property type="nucleotide sequence ID" value="NZ_CP036425.1"/>
</dbReference>
<dbReference type="InterPro" id="IPR041931">
    <property type="entry name" value="DNA_pol3_alpha_thumb_dom"/>
</dbReference>
<comment type="catalytic activity">
    <reaction evidence="8">
        <text>DNA(n) + a 2'-deoxyribonucleoside 5'-triphosphate = DNA(n+1) + diphosphate</text>
        <dbReference type="Rhea" id="RHEA:22508"/>
        <dbReference type="Rhea" id="RHEA-COMP:17339"/>
        <dbReference type="Rhea" id="RHEA-COMP:17340"/>
        <dbReference type="ChEBI" id="CHEBI:33019"/>
        <dbReference type="ChEBI" id="CHEBI:61560"/>
        <dbReference type="ChEBI" id="CHEBI:173112"/>
        <dbReference type="EC" id="2.7.7.7"/>
    </reaction>
</comment>
<protein>
    <recommendedName>
        <fullName evidence="3">DNA polymerase III subunit alpha</fullName>
        <ecNumber evidence="2">2.7.7.7</ecNumber>
    </recommendedName>
</protein>
<dbReference type="PANTHER" id="PTHR32294">
    <property type="entry name" value="DNA POLYMERASE III SUBUNIT ALPHA"/>
    <property type="match status" value="1"/>
</dbReference>
<evidence type="ECO:0000259" key="9">
    <source>
        <dbReference type="SMART" id="SM00481"/>
    </source>
</evidence>
<dbReference type="OrthoDB" id="9803237at2"/>
<dbReference type="Pfam" id="PF02811">
    <property type="entry name" value="PHP"/>
    <property type="match status" value="1"/>
</dbReference>
<organism evidence="10 11">
    <name type="scientific">Poriferisphaera corsica</name>
    <dbReference type="NCBI Taxonomy" id="2528020"/>
    <lineage>
        <taxon>Bacteria</taxon>
        <taxon>Pseudomonadati</taxon>
        <taxon>Planctomycetota</taxon>
        <taxon>Phycisphaerae</taxon>
        <taxon>Phycisphaerales</taxon>
        <taxon>Phycisphaeraceae</taxon>
        <taxon>Poriferisphaera</taxon>
    </lineage>
</organism>
<sequence length="1321" mass="147817">MTDTAKKTMPFVHLHLHTMYSLLDGGNKPAKLMEKVKELGMDAVAITDHGNLFGAADCYKKAKAAGIKPILGIEAYVAPDVTGKSDRTKREFTGVSDGGFHLVLLAENQKGWSHLLKLSSDAYINGFYFKPRMDKGILEEHQDGLIAINGHLGSSIAFYMVKYEQTKDESMYERAKQEAIWHKETFGVNENGEPCFYIELQSHEEKLQDQINPHLVRLARELDIPIVCDNDAHFLTADDWDAHDSLCCISMGKIKHDENRLHYPKDLYVKSPEEMHKRFVDELKLPDAIENTKKIADRCHVELDFNANHAPVVKVKSPYAELPTDADGALKLIDDFECDHEVGTSEWYKAFCGQFEVEPYNTEVDTESEDELKLQCDGALRMLSEAGAIWRYGRDGVDEAKRARMERELQVLADKLISAYFIIVWDFVNEARSRGMPSNARGSGVGTMVGYALGIANACPVKYGLLFERFTDPDRTEYPDIDIDICQNGRQEIIQYVRDKYGYVAQIITYGTLKARAVIRDVGRVHDMPLNEVDNLCKLIGDGLKTTLDSALEQEPDLKALYDENQLVREVYDTGRRLEGMARHVGVHAAGVIVATQPLDNIVPLYKPSGTEQIVTQWDGPTCEAIGLLKMDFLGLRTLTIIERARQLALKSLPPNTIRRTIDPDSERPKSWDPLDLERLHFDDTKVLDLFRRGETAGVFQFESGGMRNLLMAMAPDRLEDLIAANALYRPGPMELIPNYNNRKHDREEVPKVHEIVDNLTAETYGIMVYQEQVMQVVNQLGSIPLRQAYTLIKAISKKKMDVINENRAQFIVGSGEKGVSEKQAGDLFDLILKFAGYGFNKSHSTGYAIVAYQTAYLKSYFPIHYMAALLTFECVSTEKVVEYIDECKRVLLPNGKRGVDVKPPDINLSDIAFSVVYTNDEERTASAGHIRFGLSAVKGVGEKAIIVIIQEREKSGPFMSLSDFCERVPSSAANKSTIEALIKCGAFDSVHSQDERAAMVAGVEAAMRAGSQASTLRASDDFLFGEVDKKDREEGKKEDNFKLPEVKAWEKKETLEFEKEVLGLYASSHPLDEVGDTIERYSNIAIENITELATDTKIIIGGMLTRVRPTFTKKKGEKMAMITIESKTNKIDGVAFPRTFETCSAFLVKDEIVFIEGKVDRRREEPNIIIERVIPVSEAAVELTRGVKIIINDKADPKVGTSFNGELAQLKELLRQASQRGTKQSADVSFELHQGGKVVTIQNRAIRVCVDEHLTHGITGVLSRVDNGSAQCELLGPTKIHVNTENAFDDSQRDDENMIAMSSSVQGEDASCGSIDRYNN</sequence>
<evidence type="ECO:0000256" key="8">
    <source>
        <dbReference type="ARBA" id="ARBA00049244"/>
    </source>
</evidence>
<keyword evidence="7" id="KW-0239">DNA-directed DNA polymerase</keyword>
<dbReference type="Gene3D" id="1.10.10.1600">
    <property type="entry name" value="Bacterial DNA polymerase III alpha subunit, thumb domain"/>
    <property type="match status" value="1"/>
</dbReference>
<dbReference type="Gene3D" id="3.20.20.140">
    <property type="entry name" value="Metal-dependent hydrolases"/>
    <property type="match status" value="1"/>
</dbReference>
<accession>A0A517YY48</accession>
<dbReference type="PANTHER" id="PTHR32294:SF0">
    <property type="entry name" value="DNA POLYMERASE III SUBUNIT ALPHA"/>
    <property type="match status" value="1"/>
</dbReference>
<dbReference type="Pfam" id="PF07733">
    <property type="entry name" value="DNA_pol3_alpha"/>
    <property type="match status" value="1"/>
</dbReference>
<dbReference type="GO" id="GO:0005737">
    <property type="term" value="C:cytoplasm"/>
    <property type="evidence" value="ECO:0007669"/>
    <property type="project" value="UniProtKB-SubCell"/>
</dbReference>